<name>A0A0V1GUD8_9BILA</name>
<keyword evidence="1" id="KW-0472">Membrane</keyword>
<keyword evidence="3" id="KW-1185">Reference proteome</keyword>
<keyword evidence="1" id="KW-1133">Transmembrane helix</keyword>
<comment type="caution">
    <text evidence="2">The sequence shown here is derived from an EMBL/GenBank/DDBJ whole genome shotgun (WGS) entry which is preliminary data.</text>
</comment>
<dbReference type="Proteomes" id="UP000055024">
    <property type="component" value="Unassembled WGS sequence"/>
</dbReference>
<evidence type="ECO:0000256" key="1">
    <source>
        <dbReference type="SAM" id="Phobius"/>
    </source>
</evidence>
<dbReference type="EMBL" id="JYDP01000281">
    <property type="protein sequence ID" value="KRZ01530.1"/>
    <property type="molecule type" value="Genomic_DNA"/>
</dbReference>
<protein>
    <submittedName>
        <fullName evidence="2">Uncharacterized protein</fullName>
    </submittedName>
</protein>
<organism evidence="2 3">
    <name type="scientific">Trichinella zimbabwensis</name>
    <dbReference type="NCBI Taxonomy" id="268475"/>
    <lineage>
        <taxon>Eukaryota</taxon>
        <taxon>Metazoa</taxon>
        <taxon>Ecdysozoa</taxon>
        <taxon>Nematoda</taxon>
        <taxon>Enoplea</taxon>
        <taxon>Dorylaimia</taxon>
        <taxon>Trichinellida</taxon>
        <taxon>Trichinellidae</taxon>
        <taxon>Trichinella</taxon>
    </lineage>
</organism>
<gene>
    <name evidence="2" type="ORF">T11_16692</name>
</gene>
<feature type="transmembrane region" description="Helical" evidence="1">
    <location>
        <begin position="14"/>
        <end position="34"/>
    </location>
</feature>
<proteinExistence type="predicted"/>
<dbReference type="EMBL" id="JYDP01000281">
    <property type="protein sequence ID" value="KRZ01528.1"/>
    <property type="molecule type" value="Genomic_DNA"/>
</dbReference>
<sequence>MNSFSLGRLNFSSLYHYLTLDVVLFFYQFLFQYFGTNCFLFLSQYLIFISLYMRFFCFLRFVILMFLIYLKSQLSYILKRRMQ</sequence>
<keyword evidence="1" id="KW-0812">Transmembrane</keyword>
<accession>A0A0V1GUD8</accession>
<dbReference type="AlphaFoldDB" id="A0A0V1GUD8"/>
<reference evidence="2 3" key="1">
    <citation type="submission" date="2015-01" db="EMBL/GenBank/DDBJ databases">
        <title>Evolution of Trichinella species and genotypes.</title>
        <authorList>
            <person name="Korhonen P.K."/>
            <person name="Edoardo P."/>
            <person name="Giuseppe L.R."/>
            <person name="Gasser R.B."/>
        </authorList>
    </citation>
    <scope>NUCLEOTIDE SEQUENCE [LARGE SCALE GENOMIC DNA]</scope>
    <source>
        <strain evidence="2">ISS1029</strain>
    </source>
</reference>
<evidence type="ECO:0000313" key="3">
    <source>
        <dbReference type="Proteomes" id="UP000055024"/>
    </source>
</evidence>
<feature type="transmembrane region" description="Helical" evidence="1">
    <location>
        <begin position="46"/>
        <end position="70"/>
    </location>
</feature>
<evidence type="ECO:0000313" key="2">
    <source>
        <dbReference type="EMBL" id="KRZ01530.1"/>
    </source>
</evidence>